<protein>
    <submittedName>
        <fullName evidence="6">Glutarate-semialdehyde dehydrogenase DavD</fullName>
    </submittedName>
</protein>
<keyword evidence="7" id="KW-1185">Reference proteome</keyword>
<evidence type="ECO:0000256" key="4">
    <source>
        <dbReference type="RuleBase" id="RU003345"/>
    </source>
</evidence>
<evidence type="ECO:0000313" key="6">
    <source>
        <dbReference type="EMBL" id="GGF50332.1"/>
    </source>
</evidence>
<reference evidence="6" key="1">
    <citation type="journal article" date="2014" name="Int. J. Syst. Evol. Microbiol.">
        <title>Complete genome sequence of Corynebacterium casei LMG S-19264T (=DSM 44701T), isolated from a smear-ripened cheese.</title>
        <authorList>
            <consortium name="US DOE Joint Genome Institute (JGI-PGF)"/>
            <person name="Walter F."/>
            <person name="Albersmeier A."/>
            <person name="Kalinowski J."/>
            <person name="Ruckert C."/>
        </authorList>
    </citation>
    <scope>NUCLEOTIDE SEQUENCE</scope>
    <source>
        <strain evidence="6">CCM 7897</strain>
    </source>
</reference>
<reference evidence="6" key="2">
    <citation type="submission" date="2020-09" db="EMBL/GenBank/DDBJ databases">
        <authorList>
            <person name="Sun Q."/>
            <person name="Sedlacek I."/>
        </authorList>
    </citation>
    <scope>NUCLEOTIDE SEQUENCE</scope>
    <source>
        <strain evidence="6">CCM 7897</strain>
    </source>
</reference>
<feature type="domain" description="Aldehyde dehydrogenase" evidence="5">
    <location>
        <begin position="35"/>
        <end position="491"/>
    </location>
</feature>
<feature type="active site" evidence="3">
    <location>
        <position position="271"/>
    </location>
</feature>
<dbReference type="PROSITE" id="PS00687">
    <property type="entry name" value="ALDEHYDE_DEHYDR_GLU"/>
    <property type="match status" value="1"/>
</dbReference>
<dbReference type="EMBL" id="BMCT01000001">
    <property type="protein sequence ID" value="GGF50332.1"/>
    <property type="molecule type" value="Genomic_DNA"/>
</dbReference>
<dbReference type="Gene3D" id="3.40.309.10">
    <property type="entry name" value="Aldehyde Dehydrogenase, Chain A, domain 2"/>
    <property type="match status" value="1"/>
</dbReference>
<dbReference type="Proteomes" id="UP000606044">
    <property type="component" value="Unassembled WGS sequence"/>
</dbReference>
<dbReference type="InterPro" id="IPR029510">
    <property type="entry name" value="Ald_DH_CS_GLU"/>
</dbReference>
<dbReference type="NCBIfam" id="TIGR01780">
    <property type="entry name" value="SSADH"/>
    <property type="match status" value="1"/>
</dbReference>
<evidence type="ECO:0000256" key="2">
    <source>
        <dbReference type="ARBA" id="ARBA00023002"/>
    </source>
</evidence>
<accession>A0A917BN60</accession>
<dbReference type="GO" id="GO:0009450">
    <property type="term" value="P:gamma-aminobutyric acid catabolic process"/>
    <property type="evidence" value="ECO:0007669"/>
    <property type="project" value="InterPro"/>
</dbReference>
<dbReference type="FunFam" id="3.40.605.10:FF:000005">
    <property type="entry name" value="Succinate-semialdehyde dehydrogenase I"/>
    <property type="match status" value="1"/>
</dbReference>
<evidence type="ECO:0000259" key="5">
    <source>
        <dbReference type="Pfam" id="PF00171"/>
    </source>
</evidence>
<dbReference type="PANTHER" id="PTHR43353">
    <property type="entry name" value="SUCCINATE-SEMIALDEHYDE DEHYDROGENASE, MITOCHONDRIAL"/>
    <property type="match status" value="1"/>
</dbReference>
<proteinExistence type="inferred from homology"/>
<dbReference type="InterPro" id="IPR016162">
    <property type="entry name" value="Ald_DH_N"/>
</dbReference>
<gene>
    <name evidence="6" type="primary">davD</name>
    <name evidence="6" type="ORF">GCM10007301_07130</name>
</gene>
<dbReference type="GO" id="GO:0004777">
    <property type="term" value="F:succinate-semialdehyde dehydrogenase (NAD+) activity"/>
    <property type="evidence" value="ECO:0007669"/>
    <property type="project" value="TreeGrafter"/>
</dbReference>
<dbReference type="Gene3D" id="3.40.605.10">
    <property type="entry name" value="Aldehyde Dehydrogenase, Chain A, domain 1"/>
    <property type="match status" value="1"/>
</dbReference>
<dbReference type="CDD" id="cd07103">
    <property type="entry name" value="ALDH_F5_SSADH_GabD"/>
    <property type="match status" value="1"/>
</dbReference>
<dbReference type="SUPFAM" id="SSF53720">
    <property type="entry name" value="ALDH-like"/>
    <property type="match status" value="1"/>
</dbReference>
<evidence type="ECO:0000256" key="1">
    <source>
        <dbReference type="ARBA" id="ARBA00009986"/>
    </source>
</evidence>
<dbReference type="InterPro" id="IPR015590">
    <property type="entry name" value="Aldehyde_DH_dom"/>
</dbReference>
<dbReference type="InterPro" id="IPR016163">
    <property type="entry name" value="Ald_DH_C"/>
</dbReference>
<dbReference type="FunFam" id="3.40.309.10:FF:000004">
    <property type="entry name" value="Succinate-semialdehyde dehydrogenase I"/>
    <property type="match status" value="1"/>
</dbReference>
<comment type="caution">
    <text evidence="6">The sequence shown here is derived from an EMBL/GenBank/DDBJ whole genome shotgun (WGS) entry which is preliminary data.</text>
</comment>
<dbReference type="InterPro" id="IPR016161">
    <property type="entry name" value="Ald_DH/histidinol_DH"/>
</dbReference>
<dbReference type="InterPro" id="IPR010102">
    <property type="entry name" value="Succ_semiAld_DH"/>
</dbReference>
<evidence type="ECO:0000313" key="7">
    <source>
        <dbReference type="Proteomes" id="UP000606044"/>
    </source>
</evidence>
<dbReference type="PANTHER" id="PTHR43353:SF5">
    <property type="entry name" value="SUCCINATE-SEMIALDEHYDE DEHYDROGENASE, MITOCHONDRIAL"/>
    <property type="match status" value="1"/>
</dbReference>
<dbReference type="GO" id="GO:0005829">
    <property type="term" value="C:cytosol"/>
    <property type="evidence" value="ECO:0007669"/>
    <property type="project" value="TreeGrafter"/>
</dbReference>
<comment type="similarity">
    <text evidence="1 4">Belongs to the aldehyde dehydrogenase family.</text>
</comment>
<name>A0A917BN60_9HYPH</name>
<evidence type="ECO:0000256" key="3">
    <source>
        <dbReference type="PROSITE-ProRule" id="PRU10007"/>
    </source>
</evidence>
<dbReference type="InterPro" id="IPR016160">
    <property type="entry name" value="Ald_DH_CS_CYS"/>
</dbReference>
<keyword evidence="2 4" id="KW-0560">Oxidoreductase</keyword>
<dbReference type="Pfam" id="PF00171">
    <property type="entry name" value="Aldedh"/>
    <property type="match status" value="1"/>
</dbReference>
<dbReference type="InterPro" id="IPR050740">
    <property type="entry name" value="Aldehyde_DH_Superfamily"/>
</dbReference>
<dbReference type="AlphaFoldDB" id="A0A917BN60"/>
<dbReference type="PROSITE" id="PS00070">
    <property type="entry name" value="ALDEHYDE_DEHYDR_CYS"/>
    <property type="match status" value="1"/>
</dbReference>
<sequence>MVPEMETVMTLAASVAAQLKDPSLFTERCYVDGAWTGAEGGATFAVDNPATGAIIGHVPDCGAQETDAAIAAAGRAFQSWRKTTAGERAALLERWYALMMEHADDLARIMTLEQGKPLAEAKGEIAYGASFVKWFAEEARRVYGETIPAATADGRIIVQKQPVGVVAAITPWNFPNAMITRKAAPALAAGCTIVIKPAEATPFSALALAVLAERAGIPKGVINILTGRPAEIGGALTKSPTVRKLTFTGSTRVGKILMAQCAETVKKVGLELGGNAPFLIFDDADLDAAVAGVMASKFRNGGQTCVCANRIFVQDGIYDAFADRLAAAVGKLKVGDGLTEGTTIGPMINKAAIDKIQSHVDDATARGASVVSGGKVGEGLFYPPTVLTGTTTDMRIAHEETFGPVAPLFRFTEEAEVIAKANDTPFGLASYLFTRDISRAFRVAEALEFGMVGVNSGSVSTTTAPFGGIKESGLGREGSHHGIEEFLEMKTLHLGGI</sequence>
<organism evidence="6 7">
    <name type="scientific">Azorhizobium oxalatiphilum</name>
    <dbReference type="NCBI Taxonomy" id="980631"/>
    <lineage>
        <taxon>Bacteria</taxon>
        <taxon>Pseudomonadati</taxon>
        <taxon>Pseudomonadota</taxon>
        <taxon>Alphaproteobacteria</taxon>
        <taxon>Hyphomicrobiales</taxon>
        <taxon>Xanthobacteraceae</taxon>
        <taxon>Azorhizobium</taxon>
    </lineage>
</organism>